<comment type="caution">
    <text evidence="5">The sequence shown here is derived from an EMBL/GenBank/DDBJ whole genome shotgun (WGS) entry which is preliminary data.</text>
</comment>
<feature type="region of interest" description="Disordered" evidence="3">
    <location>
        <begin position="230"/>
        <end position="263"/>
    </location>
</feature>
<dbReference type="PANTHER" id="PTHR33795:SF1">
    <property type="entry name" value="INSERTION ELEMENT IS150 PROTEIN INSJ"/>
    <property type="match status" value="1"/>
</dbReference>
<evidence type="ECO:0000259" key="4">
    <source>
        <dbReference type="Pfam" id="PF13518"/>
    </source>
</evidence>
<feature type="coiled-coil region" evidence="2">
    <location>
        <begin position="194"/>
        <end position="227"/>
    </location>
</feature>
<dbReference type="Proteomes" id="UP001501166">
    <property type="component" value="Unassembled WGS sequence"/>
</dbReference>
<proteinExistence type="inferred from homology"/>
<evidence type="ECO:0000313" key="6">
    <source>
        <dbReference type="Proteomes" id="UP001501166"/>
    </source>
</evidence>
<feature type="domain" description="Insertion element IS150 protein InsJ-like helix-turn-helix" evidence="4">
    <location>
        <begin position="134"/>
        <end position="186"/>
    </location>
</feature>
<dbReference type="Pfam" id="PF13518">
    <property type="entry name" value="HTH_28"/>
    <property type="match status" value="1"/>
</dbReference>
<dbReference type="RefSeq" id="WP_343754873.1">
    <property type="nucleotide sequence ID" value="NZ_BAAACW010000077.1"/>
</dbReference>
<evidence type="ECO:0000313" key="5">
    <source>
        <dbReference type="EMBL" id="GAA0361636.1"/>
    </source>
</evidence>
<evidence type="ECO:0000256" key="1">
    <source>
        <dbReference type="ARBA" id="ARBA00038232"/>
    </source>
</evidence>
<dbReference type="EMBL" id="BAAACW010000077">
    <property type="protein sequence ID" value="GAA0361636.1"/>
    <property type="molecule type" value="Genomic_DNA"/>
</dbReference>
<gene>
    <name evidence="5" type="ORF">GCM10008932_12840</name>
</gene>
<dbReference type="SUPFAM" id="SSF48295">
    <property type="entry name" value="TrpR-like"/>
    <property type="match status" value="2"/>
</dbReference>
<keyword evidence="2" id="KW-0175">Coiled coil</keyword>
<evidence type="ECO:0000256" key="3">
    <source>
        <dbReference type="SAM" id="MobiDB-lite"/>
    </source>
</evidence>
<sequence length="263" mass="30920">MRSNSKHTIEELERYIEMYLSNRKSYKELCDDYGLILSESVFGQKVLRYQANGLKGIQSRLKNNHYTKDFKKTVINEHIIEGIPIKQLARKYNIPAHSTVSNWIMKYTKGEEIRSYTPKPEVYTMKGQKKSQEEKIEIVKACLANRLSYKDTAEKYQVSYNNVYSWVQKYQKHGPDGLIDGRGRGKPDTIQTTEEKLRAEMAALKARNEYLETENAALKKLDEVERELMSRKRGMKRNTKRSRNYKRNFKAKDGLNSPFDRRV</sequence>
<dbReference type="PANTHER" id="PTHR33795">
    <property type="entry name" value="INSERTION ELEMENT IS150 PROTEIN INSJ"/>
    <property type="match status" value="1"/>
</dbReference>
<dbReference type="InterPro" id="IPR036388">
    <property type="entry name" value="WH-like_DNA-bd_sf"/>
</dbReference>
<organism evidence="5 6">
    <name type="scientific">Alkalibacterium iburiense</name>
    <dbReference type="NCBI Taxonomy" id="290589"/>
    <lineage>
        <taxon>Bacteria</taxon>
        <taxon>Bacillati</taxon>
        <taxon>Bacillota</taxon>
        <taxon>Bacilli</taxon>
        <taxon>Lactobacillales</taxon>
        <taxon>Carnobacteriaceae</taxon>
        <taxon>Alkalibacterium</taxon>
    </lineage>
</organism>
<dbReference type="InterPro" id="IPR055247">
    <property type="entry name" value="InsJ-like_HTH"/>
</dbReference>
<dbReference type="InterPro" id="IPR052057">
    <property type="entry name" value="IS150/IS1296_orfA-like"/>
</dbReference>
<accession>A0ABN0XEA5</accession>
<evidence type="ECO:0000256" key="2">
    <source>
        <dbReference type="SAM" id="Coils"/>
    </source>
</evidence>
<name>A0ABN0XEA5_9LACT</name>
<dbReference type="InterPro" id="IPR010921">
    <property type="entry name" value="Trp_repressor/repl_initiator"/>
</dbReference>
<keyword evidence="6" id="KW-1185">Reference proteome</keyword>
<reference evidence="5 6" key="1">
    <citation type="journal article" date="2019" name="Int. J. Syst. Evol. Microbiol.">
        <title>The Global Catalogue of Microorganisms (GCM) 10K type strain sequencing project: providing services to taxonomists for standard genome sequencing and annotation.</title>
        <authorList>
            <consortium name="The Broad Institute Genomics Platform"/>
            <consortium name="The Broad Institute Genome Sequencing Center for Infectious Disease"/>
            <person name="Wu L."/>
            <person name="Ma J."/>
        </authorList>
    </citation>
    <scope>NUCLEOTIDE SEQUENCE [LARGE SCALE GENOMIC DNA]</scope>
    <source>
        <strain evidence="5 6">JCM 12662</strain>
    </source>
</reference>
<comment type="similarity">
    <text evidence="1">Belongs to the IS150/IS1296 orfA family.</text>
</comment>
<feature type="compositionally biased region" description="Basic residues" evidence="3">
    <location>
        <begin position="231"/>
        <end position="249"/>
    </location>
</feature>
<protein>
    <recommendedName>
        <fullName evidence="4">Insertion element IS150 protein InsJ-like helix-turn-helix domain-containing protein</fullName>
    </recommendedName>
</protein>
<dbReference type="Gene3D" id="1.10.10.10">
    <property type="entry name" value="Winged helix-like DNA-binding domain superfamily/Winged helix DNA-binding domain"/>
    <property type="match status" value="1"/>
</dbReference>